<evidence type="ECO:0000313" key="3">
    <source>
        <dbReference type="Proteomes" id="UP001151760"/>
    </source>
</evidence>
<dbReference type="SUPFAM" id="SSF57997">
    <property type="entry name" value="Tropomyosin"/>
    <property type="match status" value="1"/>
</dbReference>
<dbReference type="Proteomes" id="UP001151760">
    <property type="component" value="Unassembled WGS sequence"/>
</dbReference>
<keyword evidence="2" id="KW-0808">Transferase</keyword>
<reference evidence="2" key="1">
    <citation type="journal article" date="2022" name="Int. J. Mol. Sci.">
        <title>Draft Genome of Tanacetum Coccineum: Genomic Comparison of Closely Related Tanacetum-Family Plants.</title>
        <authorList>
            <person name="Yamashiro T."/>
            <person name="Shiraishi A."/>
            <person name="Nakayama K."/>
            <person name="Satake H."/>
        </authorList>
    </citation>
    <scope>NUCLEOTIDE SEQUENCE</scope>
</reference>
<reference evidence="2" key="2">
    <citation type="submission" date="2022-01" db="EMBL/GenBank/DDBJ databases">
        <authorList>
            <person name="Yamashiro T."/>
            <person name="Shiraishi A."/>
            <person name="Satake H."/>
            <person name="Nakayama K."/>
        </authorList>
    </citation>
    <scope>NUCLEOTIDE SEQUENCE</scope>
</reference>
<dbReference type="Pfam" id="PF00078">
    <property type="entry name" value="RVT_1"/>
    <property type="match status" value="1"/>
</dbReference>
<evidence type="ECO:0000259" key="1">
    <source>
        <dbReference type="PROSITE" id="PS50878"/>
    </source>
</evidence>
<dbReference type="InterPro" id="IPR043502">
    <property type="entry name" value="DNA/RNA_pol_sf"/>
</dbReference>
<name>A0ABQ5ABS1_9ASTR</name>
<evidence type="ECO:0000313" key="2">
    <source>
        <dbReference type="EMBL" id="GJS99508.1"/>
    </source>
</evidence>
<dbReference type="PROSITE" id="PS50878">
    <property type="entry name" value="RT_POL"/>
    <property type="match status" value="1"/>
</dbReference>
<dbReference type="CDD" id="cd01650">
    <property type="entry name" value="RT_nLTR_like"/>
    <property type="match status" value="1"/>
</dbReference>
<comment type="caution">
    <text evidence="2">The sequence shown here is derived from an EMBL/GenBank/DDBJ whole genome shotgun (WGS) entry which is preliminary data.</text>
</comment>
<gene>
    <name evidence="2" type="ORF">Tco_0820678</name>
</gene>
<dbReference type="InterPro" id="IPR000477">
    <property type="entry name" value="RT_dom"/>
</dbReference>
<sequence>MKLLKKKLKKMSWENGNVFERVEILRNKVKEYQAEVDKFPHDGKIEEKSWSVLKDYQEAIQEEYSLLCQKAKVEWLKEGDINTAYIHKTIKERVHRGRIMTIRNEEGDRFVNEDVATQIVKHFEVFLGQSKEVQSLAKRQNIFINKRIQKHQDYTARFYKSACSIVGKEICQAIKEFFLNGKLLGEVNATLISLVPKIHVPDRVSDFRPIACCNVLYKCISKILTSRIKGVFGKLVGENQSAFTEGRQITDNILLSQELFKGYNRKQHTKKVSFKIDLQKAYDTISWSFLKEILEMFGFHKIMVKWIMTCITSTKFSINVNGERVGYFKGGRGLRQGDPISPYLFTLVMEVLNLLIQKNIEESKGFKYHFGCKKLKITHLCFADDLLIFCHGDLESVKIMKKSLDEFSGVSGLLPNMHKSTIFFGGLSSAEQHSIINIIPFSVGKLPIRYLGVPLLTKKLSISDCKPLISKVKTKVNDWKNKALSYAGRVQLIAFVLSSMQNYWASVFLLPKQVIYEINKILKGFLWCQGELTKRKAKISWDKICKPKDQGGLGLKDLGVWNEVLMTKHLWNVAVKKNTLWVKWIYMEKLKDKSMEEYSQCAVSLLSDFIETRDIYDARLSKNYSINDIINEGRWKWPEEWNTKFVELNQIQIPTLNEDIEDTAVWVSENEVWHELQNLLNVRLSDSWNQIISEMEALPLNRNIWSIVRRITFNAAVYFIWQERNNRIFKNEKRDKETIVKLIKENTVMKLIGLKVKESITVNEVENKWKIKLQKV</sequence>
<organism evidence="2 3">
    <name type="scientific">Tanacetum coccineum</name>
    <dbReference type="NCBI Taxonomy" id="301880"/>
    <lineage>
        <taxon>Eukaryota</taxon>
        <taxon>Viridiplantae</taxon>
        <taxon>Streptophyta</taxon>
        <taxon>Embryophyta</taxon>
        <taxon>Tracheophyta</taxon>
        <taxon>Spermatophyta</taxon>
        <taxon>Magnoliopsida</taxon>
        <taxon>eudicotyledons</taxon>
        <taxon>Gunneridae</taxon>
        <taxon>Pentapetalae</taxon>
        <taxon>asterids</taxon>
        <taxon>campanulids</taxon>
        <taxon>Asterales</taxon>
        <taxon>Asteraceae</taxon>
        <taxon>Asteroideae</taxon>
        <taxon>Anthemideae</taxon>
        <taxon>Anthemidinae</taxon>
        <taxon>Tanacetum</taxon>
    </lineage>
</organism>
<dbReference type="GO" id="GO:0003964">
    <property type="term" value="F:RNA-directed DNA polymerase activity"/>
    <property type="evidence" value="ECO:0007669"/>
    <property type="project" value="UniProtKB-KW"/>
</dbReference>
<protein>
    <submittedName>
        <fullName evidence="2">RNA-directed DNA polymerase, eukaryota, reverse transcriptase zinc-binding domain protein</fullName>
    </submittedName>
</protein>
<dbReference type="PANTHER" id="PTHR33116:SF78">
    <property type="entry name" value="OS12G0587133 PROTEIN"/>
    <property type="match status" value="1"/>
</dbReference>
<feature type="domain" description="Reverse transcriptase" evidence="1">
    <location>
        <begin position="176"/>
        <end position="455"/>
    </location>
</feature>
<dbReference type="EMBL" id="BQNB010012122">
    <property type="protein sequence ID" value="GJS99508.1"/>
    <property type="molecule type" value="Genomic_DNA"/>
</dbReference>
<proteinExistence type="predicted"/>
<keyword evidence="2" id="KW-0695">RNA-directed DNA polymerase</keyword>
<dbReference type="SUPFAM" id="SSF56672">
    <property type="entry name" value="DNA/RNA polymerases"/>
    <property type="match status" value="1"/>
</dbReference>
<keyword evidence="3" id="KW-1185">Reference proteome</keyword>
<keyword evidence="2" id="KW-0548">Nucleotidyltransferase</keyword>
<accession>A0ABQ5ABS1</accession>
<dbReference type="PANTHER" id="PTHR33116">
    <property type="entry name" value="REVERSE TRANSCRIPTASE ZINC-BINDING DOMAIN-CONTAINING PROTEIN-RELATED-RELATED"/>
    <property type="match status" value="1"/>
</dbReference>